<dbReference type="InterPro" id="IPR010730">
    <property type="entry name" value="HET"/>
</dbReference>
<dbReference type="AlphaFoldDB" id="A0AA40CQI0"/>
<dbReference type="PANTHER" id="PTHR33112">
    <property type="entry name" value="DOMAIN PROTEIN, PUTATIVE-RELATED"/>
    <property type="match status" value="1"/>
</dbReference>
<organism evidence="3 4">
    <name type="scientific">Cercophora newfieldiana</name>
    <dbReference type="NCBI Taxonomy" id="92897"/>
    <lineage>
        <taxon>Eukaryota</taxon>
        <taxon>Fungi</taxon>
        <taxon>Dikarya</taxon>
        <taxon>Ascomycota</taxon>
        <taxon>Pezizomycotina</taxon>
        <taxon>Sordariomycetes</taxon>
        <taxon>Sordariomycetidae</taxon>
        <taxon>Sordariales</taxon>
        <taxon>Lasiosphaeriaceae</taxon>
        <taxon>Cercophora</taxon>
    </lineage>
</organism>
<gene>
    <name evidence="3" type="ORF">B0T16DRAFT_391291</name>
</gene>
<sequence length="425" mass="48161">MASPAWYPRRLIDISKLRERNFLDTKRLVSIDQAHPGHENDRYVTLSHCWGQTRQRLVLTKSEEGRLSNGIRLDELPKTFRHAIELASRLPRVGYVWIDSLCIMQDPDDLSDWLDQSAVMHRVYSESFLNISATAGEHSDVGLFNDRKPEPLWEDDINLNIEGLPGRGPTAPIATKEIVESPVAPAPLGWFSWLRLPFWLFFRPAETPPPPRTNAENPRRSSHEAPPRLTKSGSDLSMRMAESDDIGRCTLIDVSFWDTLVSQAPVNRRGWVLQERLLAPRVLHFCRDQIAWECSEFDAAEGHPPEMPNFQLKSDSIVAESKLKGSDVEKDGARLRQDRLGGDTPDPDPHLIPQGIHAFELWADIVEVYSRTAITNPGDKLIALTGIASWMEARMSKSGKTGYIAGLWDRFLESQLLWQFLLGVC</sequence>
<proteinExistence type="predicted"/>
<evidence type="ECO:0000313" key="3">
    <source>
        <dbReference type="EMBL" id="KAK0646957.1"/>
    </source>
</evidence>
<feature type="compositionally biased region" description="Basic and acidic residues" evidence="1">
    <location>
        <begin position="217"/>
        <end position="226"/>
    </location>
</feature>
<evidence type="ECO:0000256" key="1">
    <source>
        <dbReference type="SAM" id="MobiDB-lite"/>
    </source>
</evidence>
<comment type="caution">
    <text evidence="3">The sequence shown here is derived from an EMBL/GenBank/DDBJ whole genome shotgun (WGS) entry which is preliminary data.</text>
</comment>
<feature type="domain" description="Heterokaryon incompatibility" evidence="2">
    <location>
        <begin position="43"/>
        <end position="159"/>
    </location>
</feature>
<feature type="region of interest" description="Disordered" evidence="1">
    <location>
        <begin position="209"/>
        <end position="236"/>
    </location>
</feature>
<evidence type="ECO:0000259" key="2">
    <source>
        <dbReference type="Pfam" id="PF06985"/>
    </source>
</evidence>
<dbReference type="PANTHER" id="PTHR33112:SF10">
    <property type="entry name" value="TOL"/>
    <property type="match status" value="1"/>
</dbReference>
<evidence type="ECO:0000313" key="4">
    <source>
        <dbReference type="Proteomes" id="UP001174936"/>
    </source>
</evidence>
<accession>A0AA40CQI0</accession>
<reference evidence="3" key="1">
    <citation type="submission" date="2023-06" db="EMBL/GenBank/DDBJ databases">
        <title>Genome-scale phylogeny and comparative genomics of the fungal order Sordariales.</title>
        <authorList>
            <consortium name="Lawrence Berkeley National Laboratory"/>
            <person name="Hensen N."/>
            <person name="Bonometti L."/>
            <person name="Westerberg I."/>
            <person name="Brannstrom I.O."/>
            <person name="Guillou S."/>
            <person name="Cros-Aarteil S."/>
            <person name="Calhoun S."/>
            <person name="Haridas S."/>
            <person name="Kuo A."/>
            <person name="Mondo S."/>
            <person name="Pangilinan J."/>
            <person name="Riley R."/>
            <person name="Labutti K."/>
            <person name="Andreopoulos B."/>
            <person name="Lipzen A."/>
            <person name="Chen C."/>
            <person name="Yanf M."/>
            <person name="Daum C."/>
            <person name="Ng V."/>
            <person name="Clum A."/>
            <person name="Steindorff A."/>
            <person name="Ohm R."/>
            <person name="Martin F."/>
            <person name="Silar P."/>
            <person name="Natvig D."/>
            <person name="Lalanne C."/>
            <person name="Gautier V."/>
            <person name="Ament-Velasquez S.L."/>
            <person name="Kruys A."/>
            <person name="Hutchinson M.I."/>
            <person name="Powell A.J."/>
            <person name="Barry K."/>
            <person name="Miller A.N."/>
            <person name="Grigoriev I.V."/>
            <person name="Debuchy R."/>
            <person name="Gladieux P."/>
            <person name="Thoren M.H."/>
            <person name="Johannesson H."/>
        </authorList>
    </citation>
    <scope>NUCLEOTIDE SEQUENCE</scope>
    <source>
        <strain evidence="3">SMH2532-1</strain>
    </source>
</reference>
<protein>
    <submittedName>
        <fullName evidence="3">Heterokaryon incompatibility protein-domain-containing protein</fullName>
    </submittedName>
</protein>
<dbReference type="Pfam" id="PF06985">
    <property type="entry name" value="HET"/>
    <property type="match status" value="1"/>
</dbReference>
<keyword evidence="4" id="KW-1185">Reference proteome</keyword>
<dbReference type="Proteomes" id="UP001174936">
    <property type="component" value="Unassembled WGS sequence"/>
</dbReference>
<dbReference type="EMBL" id="JAULSV010000004">
    <property type="protein sequence ID" value="KAK0646957.1"/>
    <property type="molecule type" value="Genomic_DNA"/>
</dbReference>
<name>A0AA40CQI0_9PEZI</name>